<dbReference type="InterPro" id="IPR004843">
    <property type="entry name" value="Calcineurin-like_PHP"/>
</dbReference>
<feature type="region of interest" description="Disordered" evidence="2">
    <location>
        <begin position="426"/>
        <end position="446"/>
    </location>
</feature>
<dbReference type="Gene3D" id="3.60.21.10">
    <property type="match status" value="1"/>
</dbReference>
<keyword evidence="1" id="KW-0378">Hydrolase</keyword>
<evidence type="ECO:0000256" key="2">
    <source>
        <dbReference type="SAM" id="MobiDB-lite"/>
    </source>
</evidence>
<dbReference type="InterPro" id="IPR014576">
    <property type="entry name" value="Pesterase_YhaO"/>
</dbReference>
<accession>A0ABW0VU90</accession>
<comment type="caution">
    <text evidence="4">The sequence shown here is derived from an EMBL/GenBank/DDBJ whole genome shotgun (WGS) entry which is preliminary data.</text>
</comment>
<dbReference type="SUPFAM" id="SSF56300">
    <property type="entry name" value="Metallo-dependent phosphatases"/>
    <property type="match status" value="1"/>
</dbReference>
<evidence type="ECO:0000259" key="3">
    <source>
        <dbReference type="Pfam" id="PF00149"/>
    </source>
</evidence>
<dbReference type="InterPro" id="IPR041796">
    <property type="entry name" value="Mre11_N"/>
</dbReference>
<dbReference type="PANTHER" id="PTHR30337:SF7">
    <property type="entry name" value="PHOSPHOESTERASE"/>
    <property type="match status" value="1"/>
</dbReference>
<keyword evidence="4" id="KW-0540">Nuclease</keyword>
<keyword evidence="4" id="KW-0269">Exonuclease</keyword>
<reference evidence="5" key="1">
    <citation type="journal article" date="2019" name="Int. J. Syst. Evol. Microbiol.">
        <title>The Global Catalogue of Microorganisms (GCM) 10K type strain sequencing project: providing services to taxonomists for standard genome sequencing and annotation.</title>
        <authorList>
            <consortium name="The Broad Institute Genomics Platform"/>
            <consortium name="The Broad Institute Genome Sequencing Center for Infectious Disease"/>
            <person name="Wu L."/>
            <person name="Ma J."/>
        </authorList>
    </citation>
    <scope>NUCLEOTIDE SEQUENCE [LARGE SCALE GENOMIC DNA]</scope>
    <source>
        <strain evidence="5">CGMCC 1.3240</strain>
    </source>
</reference>
<dbReference type="InterPro" id="IPR050535">
    <property type="entry name" value="DNA_Repair-Maintenance_Comp"/>
</dbReference>
<dbReference type="Proteomes" id="UP001596047">
    <property type="component" value="Unassembled WGS sequence"/>
</dbReference>
<sequence length="446" mass="49268">MSVSFRFIHAADLHVDSPFRGLSEAPSYVQEALFRSTFDAVHNLVQTAISNEVDFVVIAGDLYDTSNRSLRAQLALQREWQQLHAHGVQLFVIHGNHDHLSGSRANLKWPENVYTFHSDSVQSVPAFRRDGQLAAYIYGMSYGSRAVTDNIAAGYKPNTAEEHYHIALLHGNVDGSAEHDPYAPCSLVELAGAGFNYWALGHIHTREILHTYPHVVYPGNTQGRHARETGAKGCYLIEVSQTKETVLTFIPLDAVRWEEAAVSIANLATEHALLHAVGRAVEEQRLLSQGRPCMIKLKIEGRGPMHRHLVNPVFAQELLEGLRIQFSDEDGGTDKLSQSWCWIYALETRTGVEIDLAALAAEDSFTGQLIRESLELEEDAAAGAAFIEEALAPLLLNPRLRKLLGSKLKDRSPILLQQARELSAGLLTEESETAPAEKRDSGEGDA</sequence>
<dbReference type="RefSeq" id="WP_379187961.1">
    <property type="nucleotide sequence ID" value="NZ_JBHSOW010000033.1"/>
</dbReference>
<organism evidence="4 5">
    <name type="scientific">Paenibacillus solisilvae</name>
    <dbReference type="NCBI Taxonomy" id="2486751"/>
    <lineage>
        <taxon>Bacteria</taxon>
        <taxon>Bacillati</taxon>
        <taxon>Bacillota</taxon>
        <taxon>Bacilli</taxon>
        <taxon>Bacillales</taxon>
        <taxon>Paenibacillaceae</taxon>
        <taxon>Paenibacillus</taxon>
    </lineage>
</organism>
<dbReference type="EMBL" id="JBHSOW010000033">
    <property type="protein sequence ID" value="MFC5649438.1"/>
    <property type="molecule type" value="Genomic_DNA"/>
</dbReference>
<dbReference type="PANTHER" id="PTHR30337">
    <property type="entry name" value="COMPONENT OF ATP-DEPENDENT DSDNA EXONUCLEASE"/>
    <property type="match status" value="1"/>
</dbReference>
<proteinExistence type="predicted"/>
<evidence type="ECO:0000313" key="4">
    <source>
        <dbReference type="EMBL" id="MFC5649438.1"/>
    </source>
</evidence>
<dbReference type="GO" id="GO:0004527">
    <property type="term" value="F:exonuclease activity"/>
    <property type="evidence" value="ECO:0007669"/>
    <property type="project" value="UniProtKB-KW"/>
</dbReference>
<protein>
    <submittedName>
        <fullName evidence="4">Exonuclease SbcCD subunit D</fullName>
    </submittedName>
</protein>
<feature type="compositionally biased region" description="Basic and acidic residues" evidence="2">
    <location>
        <begin position="435"/>
        <end position="446"/>
    </location>
</feature>
<feature type="domain" description="Calcineurin-like phosphoesterase" evidence="3">
    <location>
        <begin position="5"/>
        <end position="205"/>
    </location>
</feature>
<dbReference type="InterPro" id="IPR029052">
    <property type="entry name" value="Metallo-depent_PP-like"/>
</dbReference>
<keyword evidence="5" id="KW-1185">Reference proteome</keyword>
<name>A0ABW0VU90_9BACL</name>
<dbReference type="CDD" id="cd00840">
    <property type="entry name" value="MPP_Mre11_N"/>
    <property type="match status" value="1"/>
</dbReference>
<evidence type="ECO:0000313" key="5">
    <source>
        <dbReference type="Proteomes" id="UP001596047"/>
    </source>
</evidence>
<dbReference type="Pfam" id="PF00149">
    <property type="entry name" value="Metallophos"/>
    <property type="match status" value="1"/>
</dbReference>
<evidence type="ECO:0000256" key="1">
    <source>
        <dbReference type="ARBA" id="ARBA00022801"/>
    </source>
</evidence>
<dbReference type="PIRSF" id="PIRSF033091">
    <property type="entry name" value="Pesterase_YhaO"/>
    <property type="match status" value="1"/>
</dbReference>
<gene>
    <name evidence="4" type="ORF">ACFPYJ_09890</name>
</gene>